<keyword evidence="4" id="KW-0862">Zinc</keyword>
<name>A0A9X2XY23_9BACT</name>
<dbReference type="InterPro" id="IPR016192">
    <property type="entry name" value="APOBEC/CMP_deaminase_Zn-bd"/>
</dbReference>
<reference evidence="6" key="2">
    <citation type="submission" date="2023-04" db="EMBL/GenBank/DDBJ databases">
        <title>Paracnuella aquatica gen. nov., sp. nov., a member of the family Chitinophagaceae isolated from a hot spring.</title>
        <authorList>
            <person name="Wang C."/>
        </authorList>
    </citation>
    <scope>NUCLEOTIDE SEQUENCE</scope>
    <source>
        <strain evidence="6">LB-8</strain>
    </source>
</reference>
<dbReference type="GO" id="GO:0042802">
    <property type="term" value="F:identical protein binding"/>
    <property type="evidence" value="ECO:0007669"/>
    <property type="project" value="UniProtKB-ARBA"/>
</dbReference>
<dbReference type="Gene3D" id="3.40.140.10">
    <property type="entry name" value="Cytidine Deaminase, domain 2"/>
    <property type="match status" value="1"/>
</dbReference>
<dbReference type="PROSITE" id="PS51747">
    <property type="entry name" value="CYT_DCMP_DEAMINASES_2"/>
    <property type="match status" value="1"/>
</dbReference>
<dbReference type="GO" id="GO:0055086">
    <property type="term" value="P:nucleobase-containing small molecule metabolic process"/>
    <property type="evidence" value="ECO:0007669"/>
    <property type="project" value="UniProtKB-ARBA"/>
</dbReference>
<organism evidence="6 7">
    <name type="scientific">Paraflavisolibacter caeni</name>
    <dbReference type="NCBI Taxonomy" id="2982496"/>
    <lineage>
        <taxon>Bacteria</taxon>
        <taxon>Pseudomonadati</taxon>
        <taxon>Bacteroidota</taxon>
        <taxon>Chitinophagia</taxon>
        <taxon>Chitinophagales</taxon>
        <taxon>Chitinophagaceae</taxon>
        <taxon>Paraflavisolibacter</taxon>
    </lineage>
</organism>
<feature type="domain" description="CMP/dCMP-type deaminase" evidence="5">
    <location>
        <begin position="21"/>
        <end position="160"/>
    </location>
</feature>
<comment type="similarity">
    <text evidence="1">Belongs to the cytidine and deoxycytidylate deaminase family.</text>
</comment>
<dbReference type="PROSITE" id="PS00903">
    <property type="entry name" value="CYT_DCMP_DEAMINASES_1"/>
    <property type="match status" value="1"/>
</dbReference>
<gene>
    <name evidence="6" type="ORF">OCK74_20515</name>
</gene>
<dbReference type="NCBIfam" id="NF004064">
    <property type="entry name" value="PRK05578.1"/>
    <property type="match status" value="1"/>
</dbReference>
<dbReference type="CDD" id="cd01283">
    <property type="entry name" value="cytidine_deaminase"/>
    <property type="match status" value="1"/>
</dbReference>
<evidence type="ECO:0000313" key="7">
    <source>
        <dbReference type="Proteomes" id="UP001155483"/>
    </source>
</evidence>
<sequence length="167" mass="18658">MKEHKFEFSYKVYNRIEELPAEQKLLLEKAREATNLAYAPYSSFFVGAAARLANGEIVKGSNQENASFPVGLCAERVLLGSISSLFPQVPVHAMAVSYHNQNPDAESDRPISPCGLCRQTIQEYENRFHHPIQIILGGWEGVVYVIESASHLLPFAFTSNDLTTHHP</sequence>
<dbReference type="GO" id="GO:0008270">
    <property type="term" value="F:zinc ion binding"/>
    <property type="evidence" value="ECO:0007669"/>
    <property type="project" value="InterPro"/>
</dbReference>
<evidence type="ECO:0000256" key="4">
    <source>
        <dbReference type="ARBA" id="ARBA00022833"/>
    </source>
</evidence>
<dbReference type="Proteomes" id="UP001155483">
    <property type="component" value="Unassembled WGS sequence"/>
</dbReference>
<dbReference type="GO" id="GO:0005829">
    <property type="term" value="C:cytosol"/>
    <property type="evidence" value="ECO:0007669"/>
    <property type="project" value="TreeGrafter"/>
</dbReference>
<evidence type="ECO:0000256" key="2">
    <source>
        <dbReference type="ARBA" id="ARBA00022723"/>
    </source>
</evidence>
<dbReference type="RefSeq" id="WP_279298955.1">
    <property type="nucleotide sequence ID" value="NZ_JAOTIF010000021.1"/>
</dbReference>
<dbReference type="SUPFAM" id="SSF53927">
    <property type="entry name" value="Cytidine deaminase-like"/>
    <property type="match status" value="1"/>
</dbReference>
<protein>
    <submittedName>
        <fullName evidence="6">Cytidine deaminase</fullName>
        <ecNumber evidence="6">3.5.4.5</ecNumber>
    </submittedName>
</protein>
<keyword evidence="7" id="KW-1185">Reference proteome</keyword>
<evidence type="ECO:0000259" key="5">
    <source>
        <dbReference type="PROSITE" id="PS51747"/>
    </source>
</evidence>
<evidence type="ECO:0000256" key="3">
    <source>
        <dbReference type="ARBA" id="ARBA00022801"/>
    </source>
</evidence>
<keyword evidence="2" id="KW-0479">Metal-binding</keyword>
<keyword evidence="3 6" id="KW-0378">Hydrolase</keyword>
<comment type="caution">
    <text evidence="6">The sequence shown here is derived from an EMBL/GenBank/DDBJ whole genome shotgun (WGS) entry which is preliminary data.</text>
</comment>
<dbReference type="InterPro" id="IPR050202">
    <property type="entry name" value="Cyt/Deoxycyt_deaminase"/>
</dbReference>
<reference evidence="6" key="1">
    <citation type="submission" date="2022-09" db="EMBL/GenBank/DDBJ databases">
        <authorList>
            <person name="Yuan C."/>
            <person name="Ke Z."/>
        </authorList>
    </citation>
    <scope>NUCLEOTIDE SEQUENCE</scope>
    <source>
        <strain evidence="6">LB-8</strain>
    </source>
</reference>
<dbReference type="PANTHER" id="PTHR11644:SF2">
    <property type="entry name" value="CYTIDINE DEAMINASE"/>
    <property type="match status" value="1"/>
</dbReference>
<dbReference type="EMBL" id="JAOTIF010000021">
    <property type="protein sequence ID" value="MCU7551516.1"/>
    <property type="molecule type" value="Genomic_DNA"/>
</dbReference>
<dbReference type="EC" id="3.5.4.5" evidence="6"/>
<evidence type="ECO:0000313" key="6">
    <source>
        <dbReference type="EMBL" id="MCU7551516.1"/>
    </source>
</evidence>
<dbReference type="Pfam" id="PF00383">
    <property type="entry name" value="dCMP_cyt_deam_1"/>
    <property type="match status" value="1"/>
</dbReference>
<dbReference type="PANTHER" id="PTHR11644">
    <property type="entry name" value="CYTIDINE DEAMINASE"/>
    <property type="match status" value="1"/>
</dbReference>
<dbReference type="GO" id="GO:0072527">
    <property type="term" value="P:pyrimidine-containing compound metabolic process"/>
    <property type="evidence" value="ECO:0007669"/>
    <property type="project" value="UniProtKB-ARBA"/>
</dbReference>
<evidence type="ECO:0000256" key="1">
    <source>
        <dbReference type="ARBA" id="ARBA00006576"/>
    </source>
</evidence>
<dbReference type="InterPro" id="IPR016193">
    <property type="entry name" value="Cytidine_deaminase-like"/>
</dbReference>
<dbReference type="InterPro" id="IPR002125">
    <property type="entry name" value="CMP_dCMP_dom"/>
</dbReference>
<accession>A0A9X2XY23</accession>
<dbReference type="AlphaFoldDB" id="A0A9X2XY23"/>
<proteinExistence type="inferred from homology"/>
<dbReference type="GO" id="GO:0004126">
    <property type="term" value="F:cytidine deaminase activity"/>
    <property type="evidence" value="ECO:0007669"/>
    <property type="project" value="UniProtKB-EC"/>
</dbReference>